<dbReference type="InterPro" id="IPR042622">
    <property type="entry name" value="Znf106"/>
</dbReference>
<dbReference type="PROSITE" id="PS00028">
    <property type="entry name" value="ZINC_FINGER_C2H2_1"/>
    <property type="match status" value="1"/>
</dbReference>
<feature type="compositionally biased region" description="Low complexity" evidence="2">
    <location>
        <begin position="1296"/>
        <end position="1305"/>
    </location>
</feature>
<evidence type="ECO:0000313" key="5">
    <source>
        <dbReference type="RefSeq" id="XP_022242300.1"/>
    </source>
</evidence>
<sequence length="1753" mass="198486">MEKKKEAQTCCQLCNTTLLTDQEYFEHEFSLMHHMKLETMRKGRSHFCTLCKINIPGIKNYADHLDGRRHQKKLKHARNICKESSFKEKDVQIIDEEQPYDVQEAIIPASVSKGTRRQKKISNENQICKKQTRFSMGGPPQDDMKTRQFDNMQNLAEGSQISQEMPSEFPEPYFSSTWSSSFTYSKILPKTKLKMSSEVYSNEENHTNRVYEGSYTSNRNSHWFADKSRYDFPYSKKRKQLSNIKEPGHYNYNSKHKWSREDQYNDNFETGQSSHYYSAVENVFNDRYFNQYSTNQEFQSAHNYFTDCNINEAEQNLEGLYSQKRKIERDLSNLDSQTKPEVRTGRFHDRPYLVTSEKHENIKSNNLYKGKKIQKAFSSTKKDYRTDLSEKDTTVRCASLKERNKSNHKNRRYASFSQTTHGVNSKARYSTEPKDNEKQNGVSTSNSSCHKKNVNRASSHDKKSRNERMCTNISVTMNTTLDSKSKHLGKKSLCVKSKSANADFGEASLLNVEETISAVDKTDNTSSSRSCTEAIKSLNSKTVQSSRQLDTEGAIFEEKPLYSCERINNNTDISVNSDKIQNESVGSEMFSKVNKERSRDKMQIMTSKLESQHKVMTEDSHQFTTSSNELDSQSLSSSVGSQKLAKLTEVLEKSKHEISAYNKELLSRLVNFPRTRKEQNQLKKWIHDYTQSSKKLTLPRFNLRMGHSTSKECSPSTNDIDPKLNSLVTEVELSELSIDVLSSIAHMLEDDSETEIFSLTDWDSSHRTTCSNLSVTEKKITERSKQSSVLEMKSHDSCPQFELCSVNMGLESGSVPQDIFLKPHPLKKNKPDNDSQQTSSKQFQKVMDSTEVIIKQECQWDRNETRSQSIENEITGSVFPVGKQQRCQKSSMSETQMSVCQDKCMTPNLVDLAVSIKTEPLEPKESLASTYLNSDFVVQENELNIARTDVNTSETETEHNVTQSFMETSKKLNNESQFSTEGFTVNGRHVFLNCQNNDQIFSDSCLPDDHQSQIPTIPPSMSVLPVFPAPSLESIPSLIDSDLNSSKCQSAFSPSGVLSRETLKELMTVTKDEETIQSELKIANQTVEHILKYLQMWKTRKLELQKVEKKLRMRRNQLVKKLQGKKRKTKDFQKTTQKAETEATSCSEDGSSTPAQEKELGNSMEDKSTDMSFLATTTPNVSLTTVDLPSNSSTIINPISTTSSVNDSIKVTYLGAFGQSNMNMVQEIAGILQRQGCSKVNAENLLNSVSTSHADSTTDLTHETVTKRKPSDSSLQEKVTIAEAKTNTSKKRKLSTEATSSSEASTVEESDCSLSKKHRVTAKSKHSVTKTTDQTVLQPEVTFIEETICVSPLKKRKKMEKSKKFSTVSEDKTTRQHIVENESFSKQSRNKKKKCSTEEKLLDDVSESVSGITAKSRQSDATSKTAEYQVEWQALQKEIQAHQSAVVVVKIHQGYLYSASSDTTAKRFDLQTLEHKTTYKNHKKLVSALHVEDKKNVATYLYSSSHDGFLRCFEVQSGKCLQEINLGSGILCMTAAWGRLFLGLKTGYIIPYIIQREKMLKPLPCSSSSISRIFATTEGLQKLLCVAAYDGLITVRNSNTGLLLRYFEQPVQPPCCLQFVGTTVYVSTAKKTLRIHDFLTGKLEKTLDCKSSATGMEVLGDKLLVSSFDGLVRCYRRQDLSLQCCFYGAGKAMVLCLDVFKNMIVTGNHKGKIEVLKFDPSKGLVCMEPQCGLTFTRDEDLDFHKANDHLSPT</sequence>
<dbReference type="Gene3D" id="3.30.160.60">
    <property type="entry name" value="Classic Zinc Finger"/>
    <property type="match status" value="1"/>
</dbReference>
<dbReference type="SUPFAM" id="SSF57667">
    <property type="entry name" value="beta-beta-alpha zinc fingers"/>
    <property type="match status" value="1"/>
</dbReference>
<feature type="domain" description="C2H2-type" evidence="3">
    <location>
        <begin position="1726"/>
        <end position="1749"/>
    </location>
</feature>
<dbReference type="GeneID" id="106460000"/>
<gene>
    <name evidence="5" type="primary">LOC106460000</name>
</gene>
<dbReference type="SUPFAM" id="SSF50978">
    <property type="entry name" value="WD40 repeat-like"/>
    <property type="match status" value="1"/>
</dbReference>
<dbReference type="InterPro" id="IPR013087">
    <property type="entry name" value="Znf_C2H2_type"/>
</dbReference>
<name>A0ABM1SF95_LIMPO</name>
<evidence type="ECO:0000256" key="2">
    <source>
        <dbReference type="SAM" id="MobiDB-lite"/>
    </source>
</evidence>
<feature type="region of interest" description="Disordered" evidence="2">
    <location>
        <begin position="617"/>
        <end position="636"/>
    </location>
</feature>
<dbReference type="Proteomes" id="UP000694941">
    <property type="component" value="Unplaced"/>
</dbReference>
<feature type="compositionally biased region" description="Basic and acidic residues" evidence="2">
    <location>
        <begin position="1130"/>
        <end position="1141"/>
    </location>
</feature>
<evidence type="ECO:0000313" key="4">
    <source>
        <dbReference type="Proteomes" id="UP000694941"/>
    </source>
</evidence>
<evidence type="ECO:0000259" key="3">
    <source>
        <dbReference type="PROSITE" id="PS00028"/>
    </source>
</evidence>
<keyword evidence="1" id="KW-0175">Coiled coil</keyword>
<dbReference type="SMART" id="SM00320">
    <property type="entry name" value="WD40"/>
    <property type="match status" value="5"/>
</dbReference>
<accession>A0ABM1SF95</accession>
<feature type="compositionally biased region" description="Basic and acidic residues" evidence="2">
    <location>
        <begin position="1156"/>
        <end position="1168"/>
    </location>
</feature>
<dbReference type="InterPro" id="IPR036322">
    <property type="entry name" value="WD40_repeat_dom_sf"/>
</dbReference>
<dbReference type="SMART" id="SM00355">
    <property type="entry name" value="ZnF_C2H2"/>
    <property type="match status" value="3"/>
</dbReference>
<feature type="region of interest" description="Disordered" evidence="2">
    <location>
        <begin position="1252"/>
        <end position="1317"/>
    </location>
</feature>
<protein>
    <submittedName>
        <fullName evidence="5">Uncharacterized protein LOC106460000</fullName>
    </submittedName>
</protein>
<feature type="compositionally biased region" description="Basic and acidic residues" evidence="2">
    <location>
        <begin position="429"/>
        <end position="438"/>
    </location>
</feature>
<feature type="compositionally biased region" description="Basic residues" evidence="2">
    <location>
        <begin position="1120"/>
        <end position="1129"/>
    </location>
</feature>
<reference evidence="5" key="1">
    <citation type="submission" date="2025-08" db="UniProtKB">
        <authorList>
            <consortium name="RefSeq"/>
        </authorList>
    </citation>
    <scope>IDENTIFICATION</scope>
    <source>
        <tissue evidence="5">Muscle</tissue>
    </source>
</reference>
<feature type="compositionally biased region" description="Polar residues" evidence="2">
    <location>
        <begin position="439"/>
        <end position="448"/>
    </location>
</feature>
<dbReference type="RefSeq" id="XP_022242300.1">
    <property type="nucleotide sequence ID" value="XM_022386592.1"/>
</dbReference>
<evidence type="ECO:0000256" key="1">
    <source>
        <dbReference type="SAM" id="Coils"/>
    </source>
</evidence>
<keyword evidence="4" id="KW-1185">Reference proteome</keyword>
<dbReference type="Gene3D" id="2.130.10.10">
    <property type="entry name" value="YVTN repeat-like/Quinoprotein amine dehydrogenase"/>
    <property type="match status" value="1"/>
</dbReference>
<dbReference type="PANTHER" id="PTHR14435:SF2">
    <property type="entry name" value="ZINC FINGER PROTEIN 106"/>
    <property type="match status" value="1"/>
</dbReference>
<feature type="region of interest" description="Disordered" evidence="2">
    <location>
        <begin position="399"/>
        <end position="468"/>
    </location>
</feature>
<dbReference type="InterPro" id="IPR036236">
    <property type="entry name" value="Znf_C2H2_sf"/>
</dbReference>
<feature type="region of interest" description="Disordered" evidence="2">
    <location>
        <begin position="1120"/>
        <end position="1168"/>
    </location>
</feature>
<proteinExistence type="predicted"/>
<dbReference type="InterPro" id="IPR015943">
    <property type="entry name" value="WD40/YVTN_repeat-like_dom_sf"/>
</dbReference>
<dbReference type="InterPro" id="IPR001680">
    <property type="entry name" value="WD40_rpt"/>
</dbReference>
<dbReference type="PANTHER" id="PTHR14435">
    <property type="entry name" value="ZINC FINGER PROTEIN 106"/>
    <property type="match status" value="1"/>
</dbReference>
<feature type="compositionally biased region" description="Low complexity" evidence="2">
    <location>
        <begin position="626"/>
        <end position="636"/>
    </location>
</feature>
<dbReference type="InterPro" id="IPR003604">
    <property type="entry name" value="Matrin/U1-like-C_Znf_C2H2"/>
</dbReference>
<feature type="compositionally biased region" description="Basic and acidic residues" evidence="2">
    <location>
        <begin position="1260"/>
        <end position="1271"/>
    </location>
</feature>
<feature type="region of interest" description="Disordered" evidence="2">
    <location>
        <begin position="817"/>
        <end position="841"/>
    </location>
</feature>
<feature type="coiled-coil region" evidence="1">
    <location>
        <begin position="310"/>
        <end position="337"/>
    </location>
</feature>
<feature type="compositionally biased region" description="Basic and acidic residues" evidence="2">
    <location>
        <begin position="458"/>
        <end position="468"/>
    </location>
</feature>
<feature type="compositionally biased region" description="Polar residues" evidence="2">
    <location>
        <begin position="1142"/>
        <end position="1155"/>
    </location>
</feature>
<organism evidence="4 5">
    <name type="scientific">Limulus polyphemus</name>
    <name type="common">Atlantic horseshoe crab</name>
    <dbReference type="NCBI Taxonomy" id="6850"/>
    <lineage>
        <taxon>Eukaryota</taxon>
        <taxon>Metazoa</taxon>
        <taxon>Ecdysozoa</taxon>
        <taxon>Arthropoda</taxon>
        <taxon>Chelicerata</taxon>
        <taxon>Merostomata</taxon>
        <taxon>Xiphosura</taxon>
        <taxon>Limulidae</taxon>
        <taxon>Limulus</taxon>
    </lineage>
</organism>
<dbReference type="SMART" id="SM00451">
    <property type="entry name" value="ZnF_U1"/>
    <property type="match status" value="2"/>
</dbReference>